<dbReference type="FunFam" id="3.40.50.1100:FF:000002">
    <property type="entry name" value="Cysteine synthase"/>
    <property type="match status" value="1"/>
</dbReference>
<evidence type="ECO:0000256" key="11">
    <source>
        <dbReference type="PIRSR" id="PIRSR605856-50"/>
    </source>
</evidence>
<evidence type="ECO:0000256" key="9">
    <source>
        <dbReference type="ARBA" id="ARBA00023192"/>
    </source>
</evidence>
<evidence type="ECO:0000256" key="12">
    <source>
        <dbReference type="PIRSR" id="PIRSR605856-51"/>
    </source>
</evidence>
<keyword evidence="9 13" id="KW-0198">Cysteine biosynthesis</keyword>
<evidence type="ECO:0000256" key="4">
    <source>
        <dbReference type="ARBA" id="ARBA00012681"/>
    </source>
</evidence>
<keyword evidence="16" id="KW-1185">Reference proteome</keyword>
<dbReference type="InterPro" id="IPR001216">
    <property type="entry name" value="P-phosphate_BS"/>
</dbReference>
<dbReference type="GO" id="GO:0004124">
    <property type="term" value="F:cysteine synthase activity"/>
    <property type="evidence" value="ECO:0007669"/>
    <property type="project" value="UniProtKB-UniRule"/>
</dbReference>
<dbReference type="PANTHER" id="PTHR10314">
    <property type="entry name" value="CYSTATHIONINE BETA-SYNTHASE"/>
    <property type="match status" value="1"/>
</dbReference>
<feature type="modified residue" description="N6-(pyridoxal phosphate)lysine" evidence="12">
    <location>
        <position position="42"/>
    </location>
</feature>
<dbReference type="AlphaFoldDB" id="A0A0A3AK60"/>
<dbReference type="UniPathway" id="UPA00136">
    <property type="reaction ID" value="UER00200"/>
</dbReference>
<proteinExistence type="inferred from homology"/>
<dbReference type="InterPro" id="IPR005859">
    <property type="entry name" value="CysK"/>
</dbReference>
<accession>A0A0A3AK60</accession>
<dbReference type="GO" id="GO:0006535">
    <property type="term" value="P:cysteine biosynthetic process from serine"/>
    <property type="evidence" value="ECO:0007669"/>
    <property type="project" value="UniProtKB-UniRule"/>
</dbReference>
<name>A0A0A3AK60_9PAST</name>
<feature type="binding site" evidence="11">
    <location>
        <position position="272"/>
    </location>
    <ligand>
        <name>pyridoxal 5'-phosphate</name>
        <dbReference type="ChEBI" id="CHEBI:597326"/>
    </ligand>
</feature>
<evidence type="ECO:0000313" key="15">
    <source>
        <dbReference type="EMBL" id="KGQ69671.1"/>
    </source>
</evidence>
<dbReference type="Proteomes" id="UP000030380">
    <property type="component" value="Unassembled WGS sequence"/>
</dbReference>
<dbReference type="InterPro" id="IPR001926">
    <property type="entry name" value="TrpB-like_PALP"/>
</dbReference>
<keyword evidence="8 11" id="KW-0663">Pyridoxal phosphate</keyword>
<evidence type="ECO:0000256" key="2">
    <source>
        <dbReference type="ARBA" id="ARBA00004962"/>
    </source>
</evidence>
<reference evidence="15 16" key="1">
    <citation type="submission" date="2014-11" db="EMBL/GenBank/DDBJ databases">
        <title>Draft genome sequence of Chelonobacter oris 1662T, associated with respiratory disease in Hermann's Tortoises.</title>
        <authorList>
            <person name="Kudirkiene E."/>
            <person name="Hansen M.J."/>
            <person name="Bojesen A.M."/>
        </authorList>
    </citation>
    <scope>NUCLEOTIDE SEQUENCE [LARGE SCALE GENOMIC DNA]</scope>
    <source>
        <strain evidence="15 16">1662</strain>
    </source>
</reference>
<dbReference type="InterPro" id="IPR050214">
    <property type="entry name" value="Cys_Synth/Cystath_Beta-Synth"/>
</dbReference>
<evidence type="ECO:0000256" key="1">
    <source>
        <dbReference type="ARBA" id="ARBA00001933"/>
    </source>
</evidence>
<dbReference type="EC" id="2.5.1.47" evidence="4 13"/>
<dbReference type="EMBL" id="JSUM01000015">
    <property type="protein sequence ID" value="KGQ69671.1"/>
    <property type="molecule type" value="Genomic_DNA"/>
</dbReference>
<dbReference type="RefSeq" id="WP_034617431.1">
    <property type="nucleotide sequence ID" value="NZ_JSUM01000015.1"/>
</dbReference>
<dbReference type="SUPFAM" id="SSF53686">
    <property type="entry name" value="Tryptophan synthase beta subunit-like PLP-dependent enzymes"/>
    <property type="match status" value="1"/>
</dbReference>
<feature type="binding site" evidence="11">
    <location>
        <position position="72"/>
    </location>
    <ligand>
        <name>pyridoxal 5'-phosphate</name>
        <dbReference type="ChEBI" id="CHEBI:597326"/>
    </ligand>
</feature>
<dbReference type="OrthoDB" id="9805733at2"/>
<evidence type="ECO:0000313" key="16">
    <source>
        <dbReference type="Proteomes" id="UP000030380"/>
    </source>
</evidence>
<keyword evidence="6 13" id="KW-0028">Amino-acid biosynthesis</keyword>
<dbReference type="STRING" id="505317.OA57_10440"/>
<evidence type="ECO:0000256" key="8">
    <source>
        <dbReference type="ARBA" id="ARBA00022898"/>
    </source>
</evidence>
<evidence type="ECO:0000256" key="5">
    <source>
        <dbReference type="ARBA" id="ARBA00019371"/>
    </source>
</evidence>
<comment type="cofactor">
    <cofactor evidence="1 11 13">
        <name>pyridoxal 5'-phosphate</name>
        <dbReference type="ChEBI" id="CHEBI:597326"/>
    </cofactor>
</comment>
<evidence type="ECO:0000259" key="14">
    <source>
        <dbReference type="Pfam" id="PF00291"/>
    </source>
</evidence>
<sequence>MTIFADNSQTIGNTPLVRLKHFGNNGNLLAKIESRNPSFSVKCRIGANMVWQAEQDGTLTKEKEIVDATSGNTGIALAFVAAARGYKITLTMPETMSLERKRLLKGLGVNLVLTEGAKGMKGAIAKAEEIAASDPNRYIILKQFENPANPAIHQKTTGPEIWNATEGKIDVLVAGVGTGGTITGVSRAIKQDFGKAIVSVAVEPTESPVITQTRNGEDVKPGPHKIQGIGAGFIPKNLDLDLVDRVETVDSETAIATARRLMAEEGILGGISSGAAVAAADKIAKLPEFADKLVVVILPSASERYLSTALFDGIEA</sequence>
<evidence type="ECO:0000256" key="10">
    <source>
        <dbReference type="ARBA" id="ARBA00047931"/>
    </source>
</evidence>
<comment type="similarity">
    <text evidence="3 13">Belongs to the cysteine synthase/cystathionine beta-synthase family.</text>
</comment>
<protein>
    <recommendedName>
        <fullName evidence="5 13">Cysteine synthase</fullName>
        <ecNumber evidence="4 13">2.5.1.47</ecNumber>
    </recommendedName>
</protein>
<dbReference type="Pfam" id="PF00291">
    <property type="entry name" value="PALP"/>
    <property type="match status" value="1"/>
</dbReference>
<comment type="caution">
    <text evidence="15">The sequence shown here is derived from an EMBL/GenBank/DDBJ whole genome shotgun (WGS) entry which is preliminary data.</text>
</comment>
<evidence type="ECO:0000256" key="6">
    <source>
        <dbReference type="ARBA" id="ARBA00022605"/>
    </source>
</evidence>
<comment type="catalytic activity">
    <reaction evidence="10 13">
        <text>O-acetyl-L-serine + hydrogen sulfide = L-cysteine + acetate</text>
        <dbReference type="Rhea" id="RHEA:14829"/>
        <dbReference type="ChEBI" id="CHEBI:29919"/>
        <dbReference type="ChEBI" id="CHEBI:30089"/>
        <dbReference type="ChEBI" id="CHEBI:35235"/>
        <dbReference type="ChEBI" id="CHEBI:58340"/>
        <dbReference type="EC" id="2.5.1.47"/>
    </reaction>
</comment>
<feature type="binding site" evidence="11">
    <location>
        <begin position="177"/>
        <end position="181"/>
    </location>
    <ligand>
        <name>pyridoxal 5'-phosphate</name>
        <dbReference type="ChEBI" id="CHEBI:597326"/>
    </ligand>
</feature>
<evidence type="ECO:0000256" key="3">
    <source>
        <dbReference type="ARBA" id="ARBA00007103"/>
    </source>
</evidence>
<dbReference type="PROSITE" id="PS00901">
    <property type="entry name" value="CYS_SYNTHASE"/>
    <property type="match status" value="1"/>
</dbReference>
<keyword evidence="7 13" id="KW-0808">Transferase</keyword>
<feature type="domain" description="Tryptophan synthase beta chain-like PALP" evidence="14">
    <location>
        <begin position="8"/>
        <end position="299"/>
    </location>
</feature>
<dbReference type="NCBIfam" id="TIGR01139">
    <property type="entry name" value="cysK"/>
    <property type="match status" value="1"/>
</dbReference>
<dbReference type="InterPro" id="IPR005856">
    <property type="entry name" value="Cys_synth"/>
</dbReference>
<dbReference type="Gene3D" id="3.40.50.1100">
    <property type="match status" value="2"/>
</dbReference>
<gene>
    <name evidence="15" type="ORF">OA57_10440</name>
</gene>
<evidence type="ECO:0000256" key="13">
    <source>
        <dbReference type="RuleBase" id="RU003985"/>
    </source>
</evidence>
<dbReference type="CDD" id="cd01561">
    <property type="entry name" value="CBS_like"/>
    <property type="match status" value="1"/>
</dbReference>
<dbReference type="InterPro" id="IPR036052">
    <property type="entry name" value="TrpB-like_PALP_sf"/>
</dbReference>
<comment type="pathway">
    <text evidence="2">Amino-acid biosynthesis; L-cysteine biosynthesis; L-cysteine from L-serine: step 2/2.</text>
</comment>
<dbReference type="NCBIfam" id="TIGR01136">
    <property type="entry name" value="cysKM"/>
    <property type="match status" value="1"/>
</dbReference>
<organism evidence="15 16">
    <name type="scientific">Chelonobacter oris</name>
    <dbReference type="NCBI Taxonomy" id="505317"/>
    <lineage>
        <taxon>Bacteria</taxon>
        <taxon>Pseudomonadati</taxon>
        <taxon>Pseudomonadota</taxon>
        <taxon>Gammaproteobacteria</taxon>
        <taxon>Pasteurellales</taxon>
        <taxon>Pasteurellaceae</taxon>
        <taxon>Chelonobacter</taxon>
    </lineage>
</organism>
<evidence type="ECO:0000256" key="7">
    <source>
        <dbReference type="ARBA" id="ARBA00022679"/>
    </source>
</evidence>
<dbReference type="FunFam" id="3.40.50.1100:FF:000118">
    <property type="entry name" value="Related to CYS4-cystathionine beta-synthase"/>
    <property type="match status" value="1"/>
</dbReference>